<evidence type="ECO:0000313" key="2">
    <source>
        <dbReference type="Proteomes" id="UP001283361"/>
    </source>
</evidence>
<dbReference type="EMBL" id="JAWDGP010000629">
    <property type="protein sequence ID" value="KAK3798737.1"/>
    <property type="molecule type" value="Genomic_DNA"/>
</dbReference>
<gene>
    <name evidence="1" type="ORF">RRG08_007155</name>
</gene>
<dbReference type="Proteomes" id="UP001283361">
    <property type="component" value="Unassembled WGS sequence"/>
</dbReference>
<reference evidence="1" key="1">
    <citation type="journal article" date="2023" name="G3 (Bethesda)">
        <title>A reference genome for the long-term kleptoplast-retaining sea slug Elysia crispata morphotype clarki.</title>
        <authorList>
            <person name="Eastman K.E."/>
            <person name="Pendleton A.L."/>
            <person name="Shaikh M.A."/>
            <person name="Suttiyut T."/>
            <person name="Ogas R."/>
            <person name="Tomko P."/>
            <person name="Gavelis G."/>
            <person name="Widhalm J.R."/>
            <person name="Wisecaver J.H."/>
        </authorList>
    </citation>
    <scope>NUCLEOTIDE SEQUENCE</scope>
    <source>
        <strain evidence="1">ECLA1</strain>
    </source>
</reference>
<keyword evidence="2" id="KW-1185">Reference proteome</keyword>
<evidence type="ECO:0000313" key="1">
    <source>
        <dbReference type="EMBL" id="KAK3798737.1"/>
    </source>
</evidence>
<name>A0AAE1E9C1_9GAST</name>
<comment type="caution">
    <text evidence="1">The sequence shown here is derived from an EMBL/GenBank/DDBJ whole genome shotgun (WGS) entry which is preliminary data.</text>
</comment>
<protein>
    <submittedName>
        <fullName evidence="1">Uncharacterized protein</fullName>
    </submittedName>
</protein>
<accession>A0AAE1E9C1</accession>
<proteinExistence type="predicted"/>
<sequence>MHAGKGRVYTVTPDSCGAFGFSPPVKPNLGLGIYLWGYRSYVDILDWGSLWGYRDASLLWLRDLFIRVVEISCLAVLEFCLSELEEILPLGLLVEVSQFSKIGNLSIRGIEASLLLQISDLSVPVIEISGATP</sequence>
<organism evidence="1 2">
    <name type="scientific">Elysia crispata</name>
    <name type="common">lettuce slug</name>
    <dbReference type="NCBI Taxonomy" id="231223"/>
    <lineage>
        <taxon>Eukaryota</taxon>
        <taxon>Metazoa</taxon>
        <taxon>Spiralia</taxon>
        <taxon>Lophotrochozoa</taxon>
        <taxon>Mollusca</taxon>
        <taxon>Gastropoda</taxon>
        <taxon>Heterobranchia</taxon>
        <taxon>Euthyneura</taxon>
        <taxon>Panpulmonata</taxon>
        <taxon>Sacoglossa</taxon>
        <taxon>Placobranchoidea</taxon>
        <taxon>Plakobranchidae</taxon>
        <taxon>Elysia</taxon>
    </lineage>
</organism>
<dbReference type="AlphaFoldDB" id="A0AAE1E9C1"/>